<dbReference type="OMA" id="FAKCASK"/>
<evidence type="ECO:0000313" key="9">
    <source>
        <dbReference type="Proteomes" id="UP000009138"/>
    </source>
</evidence>
<sequence length="261" mass="28274">MLVLTGLTILATTHSFECLDHATGQSTECRLCGDVNPLTGDTFQCNAGKDSFEQSLKGFSSSVVWLIFAAFHLGKAVEMTQLGRRISLLMIKSFGKHVLGLGYAIVLSELLLAPFVPSNTARGGGIVLPIVRSIATTLDSTPELNPELGQYFILIGNHANLLSASMYLTGMAANPIVIAKANILFPHLNFDFMTWLEGSVVPCMVCAISLPLLLRWTLSVDKVDNGKRTGSNAVKHAQTELDKMGPVSKKEWCYYHALLCG</sequence>
<proteinExistence type="inferred from homology"/>
<dbReference type="VEuPathDB" id="FungiDB:RO3G_02246"/>
<dbReference type="STRING" id="246409.I1BMW2"/>
<evidence type="ECO:0000256" key="3">
    <source>
        <dbReference type="ARBA" id="ARBA00022692"/>
    </source>
</evidence>
<dbReference type="eggNOG" id="ENOG502QQ8W">
    <property type="taxonomic scope" value="Eukaryota"/>
</dbReference>
<keyword evidence="3" id="KW-0812">Transmembrane</keyword>
<evidence type="ECO:0000256" key="1">
    <source>
        <dbReference type="ARBA" id="ARBA00004478"/>
    </source>
</evidence>
<dbReference type="Proteomes" id="UP000009138">
    <property type="component" value="Unassembled WGS sequence"/>
</dbReference>
<evidence type="ECO:0000313" key="8">
    <source>
        <dbReference type="EMBL" id="EIE77542.1"/>
    </source>
</evidence>
<keyword evidence="4" id="KW-1001">Plastid inner membrane</keyword>
<reference evidence="8 9" key="1">
    <citation type="journal article" date="2009" name="PLoS Genet.">
        <title>Genomic analysis of the basal lineage fungus Rhizopus oryzae reveals a whole-genome duplication.</title>
        <authorList>
            <person name="Ma L.-J."/>
            <person name="Ibrahim A.S."/>
            <person name="Skory C."/>
            <person name="Grabherr M.G."/>
            <person name="Burger G."/>
            <person name="Butler M."/>
            <person name="Elias M."/>
            <person name="Idnurm A."/>
            <person name="Lang B.F."/>
            <person name="Sone T."/>
            <person name="Abe A."/>
            <person name="Calvo S.E."/>
            <person name="Corrochano L.M."/>
            <person name="Engels R."/>
            <person name="Fu J."/>
            <person name="Hansberg W."/>
            <person name="Kim J.-M."/>
            <person name="Kodira C.D."/>
            <person name="Koehrsen M.J."/>
            <person name="Liu B."/>
            <person name="Miranda-Saavedra D."/>
            <person name="O'Leary S."/>
            <person name="Ortiz-Castellanos L."/>
            <person name="Poulter R."/>
            <person name="Rodriguez-Romero J."/>
            <person name="Ruiz-Herrera J."/>
            <person name="Shen Y.-Q."/>
            <person name="Zeng Q."/>
            <person name="Galagan J."/>
            <person name="Birren B.W."/>
            <person name="Cuomo C.A."/>
            <person name="Wickes B.L."/>
        </authorList>
    </citation>
    <scope>NUCLEOTIDE SEQUENCE [LARGE SCALE GENOMIC DNA]</scope>
    <source>
        <strain evidence="9">RA 99-880 / ATCC MYA-4621 / FGSC 9543 / NRRL 43880</strain>
    </source>
</reference>
<dbReference type="PANTHER" id="PTHR42826">
    <property type="entry name" value="DICARBOXYLATE TRANSPORTER 2.1, CHLOROPLASTIC"/>
    <property type="match status" value="1"/>
</dbReference>
<dbReference type="InterPro" id="IPR001898">
    <property type="entry name" value="SLC13A/DASS"/>
</dbReference>
<accession>I1BMW2</accession>
<dbReference type="GO" id="GO:0016020">
    <property type="term" value="C:membrane"/>
    <property type="evidence" value="ECO:0007669"/>
    <property type="project" value="InterPro"/>
</dbReference>
<dbReference type="RefSeq" id="XP_067512938.1">
    <property type="nucleotide sequence ID" value="XM_067656837.1"/>
</dbReference>
<comment type="subcellular location">
    <subcellularLocation>
        <location evidence="1">Plastid</location>
        <location evidence="1">Chloroplast inner membrane</location>
        <topology evidence="1">Multi-pass membrane protein</topology>
    </subcellularLocation>
</comment>
<keyword evidence="6" id="KW-0472">Membrane</keyword>
<evidence type="ECO:0000256" key="7">
    <source>
        <dbReference type="SAM" id="SignalP"/>
    </source>
</evidence>
<keyword evidence="5" id="KW-1133">Transmembrane helix</keyword>
<feature type="signal peptide" evidence="7">
    <location>
        <begin position="1"/>
        <end position="15"/>
    </location>
</feature>
<evidence type="ECO:0008006" key="10">
    <source>
        <dbReference type="Google" id="ProtNLM"/>
    </source>
</evidence>
<dbReference type="GeneID" id="93609218"/>
<keyword evidence="4" id="KW-0934">Plastid</keyword>
<dbReference type="GO" id="GO:0022857">
    <property type="term" value="F:transmembrane transporter activity"/>
    <property type="evidence" value="ECO:0007669"/>
    <property type="project" value="InterPro"/>
</dbReference>
<name>I1BMW2_RHIO9</name>
<gene>
    <name evidence="8" type="ORF">RO3G_02246</name>
</gene>
<keyword evidence="9" id="KW-1185">Reference proteome</keyword>
<evidence type="ECO:0000256" key="5">
    <source>
        <dbReference type="ARBA" id="ARBA00022989"/>
    </source>
</evidence>
<dbReference type="InterPro" id="IPR030676">
    <property type="entry name" value="CitT-rel"/>
</dbReference>
<evidence type="ECO:0000256" key="6">
    <source>
        <dbReference type="ARBA" id="ARBA00023136"/>
    </source>
</evidence>
<evidence type="ECO:0000256" key="4">
    <source>
        <dbReference type="ARBA" id="ARBA00022780"/>
    </source>
</evidence>
<keyword evidence="7" id="KW-0732">Signal</keyword>
<dbReference type="AlphaFoldDB" id="I1BMW2"/>
<evidence type="ECO:0000256" key="2">
    <source>
        <dbReference type="ARBA" id="ARBA00007349"/>
    </source>
</evidence>
<dbReference type="InParanoid" id="I1BMW2"/>
<organism evidence="8 9">
    <name type="scientific">Rhizopus delemar (strain RA 99-880 / ATCC MYA-4621 / FGSC 9543 / NRRL 43880)</name>
    <name type="common">Mucormycosis agent</name>
    <name type="synonym">Rhizopus arrhizus var. delemar</name>
    <dbReference type="NCBI Taxonomy" id="246409"/>
    <lineage>
        <taxon>Eukaryota</taxon>
        <taxon>Fungi</taxon>
        <taxon>Fungi incertae sedis</taxon>
        <taxon>Mucoromycota</taxon>
        <taxon>Mucoromycotina</taxon>
        <taxon>Mucoromycetes</taxon>
        <taxon>Mucorales</taxon>
        <taxon>Mucorineae</taxon>
        <taxon>Rhizopodaceae</taxon>
        <taxon>Rhizopus</taxon>
    </lineage>
</organism>
<protein>
    <recommendedName>
        <fullName evidence="10">Citrate transporter-like domain-containing protein</fullName>
    </recommendedName>
</protein>
<dbReference type="Pfam" id="PF00939">
    <property type="entry name" value="Na_sulph_symp"/>
    <property type="match status" value="1"/>
</dbReference>
<comment type="similarity">
    <text evidence="2">Belongs to the SLC13A/DASS transporter (TC 2.A.47) family. DIT1 subfamily.</text>
</comment>
<feature type="chain" id="PRO_5012045285" description="Citrate transporter-like domain-containing protein" evidence="7">
    <location>
        <begin position="16"/>
        <end position="261"/>
    </location>
</feature>
<dbReference type="EMBL" id="CH476733">
    <property type="protein sequence ID" value="EIE77542.1"/>
    <property type="molecule type" value="Genomic_DNA"/>
</dbReference>